<accession>A0A1C0B6Y7</accession>
<evidence type="ECO:0000259" key="11">
    <source>
        <dbReference type="Pfam" id="PF18913"/>
    </source>
</evidence>
<dbReference type="Pfam" id="PF00316">
    <property type="entry name" value="FBPase"/>
    <property type="match status" value="1"/>
</dbReference>
<evidence type="ECO:0000256" key="8">
    <source>
        <dbReference type="ARBA" id="ARBA00024331"/>
    </source>
</evidence>
<feature type="binding site" evidence="9">
    <location>
        <position position="225"/>
    </location>
    <ligand>
        <name>Mg(2+)</name>
        <dbReference type="ChEBI" id="CHEBI:18420"/>
        <label>2</label>
    </ligand>
</feature>
<feature type="binding site" evidence="9">
    <location>
        <position position="64"/>
    </location>
    <ligand>
        <name>Mg(2+)</name>
        <dbReference type="ChEBI" id="CHEBI:18420"/>
        <label>1</label>
    </ligand>
</feature>
<comment type="pathway">
    <text evidence="8">Carbohydrate biosynthesis.</text>
</comment>
<comment type="similarity">
    <text evidence="2 9">Belongs to the FBPase class 1 family.</text>
</comment>
<dbReference type="PRINTS" id="PR01958">
    <property type="entry name" value="S17BPHPHTASE"/>
</dbReference>
<reference evidence="14" key="2">
    <citation type="submission" date="2015-05" db="EMBL/GenBank/DDBJ databases">
        <authorList>
            <person name="Rovetto F."/>
            <person name="Cocolin L."/>
            <person name="Illeghems K."/>
            <person name="Van Nieuwerburgh F."/>
            <person name="Houf K."/>
        </authorList>
    </citation>
    <scope>NUCLEOTIDE SEQUENCE [LARGE SCALE GENOMIC DNA]</scope>
    <source>
        <strain evidence="14">DU22</strain>
    </source>
</reference>
<protein>
    <recommendedName>
        <fullName evidence="9">Fructose-1,6-bisphosphatase class 1</fullName>
        <shortName evidence="9">FBPase class 1</shortName>
        <ecNumber evidence="9">3.1.3.11</ecNumber>
    </recommendedName>
    <alternativeName>
        <fullName evidence="9">D-fructose-1,6-bisphosphate 1-phosphohydrolase class 1</fullName>
    </alternativeName>
</protein>
<dbReference type="GO" id="GO:0030388">
    <property type="term" value="P:fructose 1,6-bisphosphate metabolic process"/>
    <property type="evidence" value="ECO:0007669"/>
    <property type="project" value="TreeGrafter"/>
</dbReference>
<comment type="catalytic activity">
    <reaction evidence="1 9">
        <text>beta-D-fructose 1,6-bisphosphate + H2O = beta-D-fructose 6-phosphate + phosphate</text>
        <dbReference type="Rhea" id="RHEA:11064"/>
        <dbReference type="ChEBI" id="CHEBI:15377"/>
        <dbReference type="ChEBI" id="CHEBI:32966"/>
        <dbReference type="ChEBI" id="CHEBI:43474"/>
        <dbReference type="ChEBI" id="CHEBI:57634"/>
        <dbReference type="EC" id="3.1.3.11"/>
    </reaction>
</comment>
<dbReference type="InterPro" id="IPR023079">
    <property type="entry name" value="SBPase"/>
</dbReference>
<dbReference type="Gene3D" id="3.30.540.10">
    <property type="entry name" value="Fructose-1,6-Bisphosphatase, subunit A, domain 1"/>
    <property type="match status" value="1"/>
</dbReference>
<reference evidence="12" key="1">
    <citation type="submission" date="2015-05" db="EMBL/GenBank/DDBJ databases">
        <authorList>
            <person name="Wang D.B."/>
            <person name="Wang M."/>
        </authorList>
    </citation>
    <scope>NUCLEOTIDE SEQUENCE [LARGE SCALE GENOMIC DNA]</scope>
    <source>
        <strain evidence="12">DU22</strain>
    </source>
</reference>
<evidence type="ECO:0000313" key="14">
    <source>
        <dbReference type="Proteomes" id="UP000093281"/>
    </source>
</evidence>
<feature type="binding site" evidence="9">
    <location>
        <position position="219"/>
    </location>
    <ligand>
        <name>substrate</name>
    </ligand>
</feature>
<dbReference type="Proteomes" id="UP000093281">
    <property type="component" value="Unassembled WGS sequence"/>
</dbReference>
<dbReference type="HAMAP" id="MF_01855">
    <property type="entry name" value="FBPase_class1"/>
    <property type="match status" value="1"/>
</dbReference>
<feature type="domain" description="Fructose-1-6-bisphosphatase class I N-terminal" evidence="10">
    <location>
        <begin position="4"/>
        <end position="137"/>
    </location>
</feature>
<dbReference type="GO" id="GO:0005829">
    <property type="term" value="C:cytosol"/>
    <property type="evidence" value="ECO:0007669"/>
    <property type="project" value="TreeGrafter"/>
</dbReference>
<evidence type="ECO:0000259" key="10">
    <source>
        <dbReference type="Pfam" id="PF00316"/>
    </source>
</evidence>
<keyword evidence="3 9" id="KW-0963">Cytoplasm</keyword>
<name>A0A1C0B6Y7_9BACT</name>
<keyword evidence="4 9" id="KW-0479">Metal-binding</keyword>
<dbReference type="OrthoDB" id="9806756at2"/>
<dbReference type="RefSeq" id="WP_066183854.1">
    <property type="nucleotide sequence ID" value="NZ_LCUJ01000003.1"/>
</dbReference>
<dbReference type="GO" id="GO:0006000">
    <property type="term" value="P:fructose metabolic process"/>
    <property type="evidence" value="ECO:0007669"/>
    <property type="project" value="TreeGrafter"/>
</dbReference>
<evidence type="ECO:0000313" key="15">
    <source>
        <dbReference type="Proteomes" id="UP000308001"/>
    </source>
</evidence>
<dbReference type="EC" id="3.1.3.11" evidence="9"/>
<evidence type="ECO:0000256" key="6">
    <source>
        <dbReference type="ARBA" id="ARBA00022842"/>
    </source>
</evidence>
<dbReference type="EMBL" id="VBUF01000003">
    <property type="protein sequence ID" value="TLS71937.1"/>
    <property type="molecule type" value="Genomic_DNA"/>
</dbReference>
<feature type="domain" description="Fructose-1-6-bisphosphatase class 1 C-terminal" evidence="11">
    <location>
        <begin position="153"/>
        <end position="276"/>
    </location>
</feature>
<proteinExistence type="inferred from homology"/>
<dbReference type="Proteomes" id="UP000308001">
    <property type="component" value="Unassembled WGS sequence"/>
</dbReference>
<feature type="binding site" evidence="9">
    <location>
        <begin position="86"/>
        <end position="89"/>
    </location>
    <ligand>
        <name>substrate</name>
    </ligand>
</feature>
<dbReference type="Gene3D" id="3.40.190.80">
    <property type="match status" value="1"/>
</dbReference>
<dbReference type="GO" id="GO:0006094">
    <property type="term" value="P:gluconeogenesis"/>
    <property type="evidence" value="ECO:0007669"/>
    <property type="project" value="UniProtKB-UniRule"/>
</dbReference>
<dbReference type="EMBL" id="LCUJ01000003">
    <property type="protein sequence ID" value="OCL99358.1"/>
    <property type="molecule type" value="Genomic_DNA"/>
</dbReference>
<reference evidence="13 15" key="3">
    <citation type="submission" date="2019-05" db="EMBL/GenBank/DDBJ databases">
        <title>Arcobacter cibarius and Arcobacter thereius providing challenges in identification an antibiotic susceptibility and Quinolone resistance.</title>
        <authorList>
            <person name="Busch A."/>
            <person name="Hanel I."/>
            <person name="Hotzel H."/>
            <person name="Tomaso H."/>
        </authorList>
    </citation>
    <scope>NUCLEOTIDE SEQUENCE [LARGE SCALE GENOMIC DNA]</scope>
    <source>
        <strain evidence="13 15">17CS1191_2</strain>
    </source>
</reference>
<evidence type="ECO:0000256" key="7">
    <source>
        <dbReference type="ARBA" id="ARBA00023277"/>
    </source>
</evidence>
<comment type="caution">
    <text evidence="12">The sequence shown here is derived from an EMBL/GenBank/DDBJ whole genome shotgun (WGS) entry which is preliminary data.</text>
</comment>
<evidence type="ECO:0000256" key="1">
    <source>
        <dbReference type="ARBA" id="ARBA00001273"/>
    </source>
</evidence>
<dbReference type="PIRSF" id="PIRSF000904">
    <property type="entry name" value="FBPtase_SBPase"/>
    <property type="match status" value="1"/>
</dbReference>
<evidence type="ECO:0000256" key="5">
    <source>
        <dbReference type="ARBA" id="ARBA00022801"/>
    </source>
</evidence>
<dbReference type="AlphaFoldDB" id="A0A1C0B6Y7"/>
<dbReference type="NCBIfam" id="NF006784">
    <property type="entry name" value="PRK09293.2-5"/>
    <property type="match status" value="1"/>
</dbReference>
<evidence type="ECO:0000313" key="12">
    <source>
        <dbReference type="EMBL" id="OCL99358.1"/>
    </source>
</evidence>
<organism evidence="12 14">
    <name type="scientific">Aliarcobacter thereius</name>
    <dbReference type="NCBI Taxonomy" id="544718"/>
    <lineage>
        <taxon>Bacteria</taxon>
        <taxon>Pseudomonadati</taxon>
        <taxon>Campylobacterota</taxon>
        <taxon>Epsilonproteobacteria</taxon>
        <taxon>Campylobacterales</taxon>
        <taxon>Arcobacteraceae</taxon>
        <taxon>Aliarcobacter</taxon>
    </lineage>
</organism>
<dbReference type="GO" id="GO:0006002">
    <property type="term" value="P:fructose 6-phosphate metabolic process"/>
    <property type="evidence" value="ECO:0007669"/>
    <property type="project" value="TreeGrafter"/>
</dbReference>
<dbReference type="GO" id="GO:0000287">
    <property type="term" value="F:magnesium ion binding"/>
    <property type="evidence" value="ECO:0007669"/>
    <property type="project" value="UniProtKB-UniRule"/>
</dbReference>
<dbReference type="Pfam" id="PF18913">
    <property type="entry name" value="FBPase_C"/>
    <property type="match status" value="1"/>
</dbReference>
<comment type="caution">
    <text evidence="9">Lacks conserved residue(s) required for the propagation of feature annotation.</text>
</comment>
<evidence type="ECO:0000256" key="2">
    <source>
        <dbReference type="ARBA" id="ARBA00010941"/>
    </source>
</evidence>
<evidence type="ECO:0000313" key="13">
    <source>
        <dbReference type="EMBL" id="TLS71937.1"/>
    </source>
</evidence>
<feature type="binding site" evidence="9">
    <location>
        <position position="83"/>
    </location>
    <ligand>
        <name>Mg(2+)</name>
        <dbReference type="ChEBI" id="CHEBI:18420"/>
        <label>1</label>
    </ligand>
</feature>
<dbReference type="SUPFAM" id="SSF56655">
    <property type="entry name" value="Carbohydrate phosphatase"/>
    <property type="match status" value="1"/>
</dbReference>
<dbReference type="InterPro" id="IPR044015">
    <property type="entry name" value="FBPase_C_dom"/>
</dbReference>
<dbReference type="PIRSF" id="PIRSF500210">
    <property type="entry name" value="FBPtase"/>
    <property type="match status" value="1"/>
</dbReference>
<evidence type="ECO:0000256" key="9">
    <source>
        <dbReference type="HAMAP-Rule" id="MF_01855"/>
    </source>
</evidence>
<feature type="binding site" evidence="9">
    <location>
        <position position="83"/>
    </location>
    <ligand>
        <name>Mg(2+)</name>
        <dbReference type="ChEBI" id="CHEBI:18420"/>
        <label>2</label>
    </ligand>
</feature>
<keyword evidence="5 9" id="KW-0378">Hydrolase</keyword>
<dbReference type="PANTHER" id="PTHR11556:SF35">
    <property type="entry name" value="SEDOHEPTULOSE-1,7-BISPHOSPHATASE, CHLOROPLASTIC"/>
    <property type="match status" value="1"/>
</dbReference>
<keyword evidence="7 9" id="KW-0119">Carbohydrate metabolism</keyword>
<comment type="subunit">
    <text evidence="9">Homotetramer.</text>
</comment>
<dbReference type="CDD" id="cd00354">
    <property type="entry name" value="FBPase"/>
    <property type="match status" value="1"/>
</dbReference>
<keyword evidence="6 9" id="KW-0460">Magnesium</keyword>
<dbReference type="InterPro" id="IPR028343">
    <property type="entry name" value="FBPtase"/>
</dbReference>
<feature type="binding site" evidence="9">
    <location>
        <position position="86"/>
    </location>
    <ligand>
        <name>Mg(2+)</name>
        <dbReference type="ChEBI" id="CHEBI:18420"/>
        <label>2</label>
    </ligand>
</feature>
<dbReference type="PANTHER" id="PTHR11556">
    <property type="entry name" value="FRUCTOSE-1,6-BISPHOSPHATASE-RELATED"/>
    <property type="match status" value="1"/>
</dbReference>
<evidence type="ECO:0000256" key="4">
    <source>
        <dbReference type="ARBA" id="ARBA00022723"/>
    </source>
</evidence>
<dbReference type="PATRIC" id="fig|544718.43.peg.1260"/>
<comment type="cofactor">
    <cofactor evidence="9">
        <name>Mg(2+)</name>
        <dbReference type="ChEBI" id="CHEBI:18420"/>
    </cofactor>
    <text evidence="9">Binds 2 magnesium ions per subunit.</text>
</comment>
<dbReference type="GO" id="GO:0042132">
    <property type="term" value="F:fructose 1,6-bisphosphate 1-phosphatase activity"/>
    <property type="evidence" value="ECO:0007669"/>
    <property type="project" value="UniProtKB-UniRule"/>
</dbReference>
<sequence length="280" mass="31461">MQEIINAIEESAIKIKYLIESGDTGKSESENSTGDTQLKLDIQSDQIIEDIFKKVPSIKAIVSEEQDEIKNINTNGKYLIAYDPLDGSSLVDVNLSVGSIFGIYENEFNAKNIIASVYVVFGPRVEMVVTTNDVKMYRLLDGKFKFIQNINLNEKGKLNAPGSTQNCWAPFHKQLIDDIFTDGYRLRYSGGMVPDLHQILLKGGGLFSYPETSDRPKGKLRQLFEVFPFALTYEKAGGMAVDGRKRVLEVETSHIHDTTPCFFGSKIEINRVLEVYKKNV</sequence>
<dbReference type="STRING" id="544718.AAX25_01290"/>
<dbReference type="InterPro" id="IPR033391">
    <property type="entry name" value="FBPase_N"/>
</dbReference>
<gene>
    <name evidence="9 12" type="primary">fbp</name>
    <name evidence="12" type="ORF">AAX29_01170</name>
    <name evidence="13" type="ORF">FE246_05795</name>
</gene>
<comment type="subcellular location">
    <subcellularLocation>
        <location evidence="9">Cytoplasm</location>
    </subcellularLocation>
</comment>
<feature type="binding site" evidence="9">
    <location>
        <position position="188"/>
    </location>
    <ligand>
        <name>substrate</name>
    </ligand>
</feature>
<feature type="binding site" evidence="9">
    <location>
        <position position="85"/>
    </location>
    <ligand>
        <name>Mg(2+)</name>
        <dbReference type="ChEBI" id="CHEBI:18420"/>
        <label>1</label>
    </ligand>
</feature>
<dbReference type="InterPro" id="IPR000146">
    <property type="entry name" value="FBPase_class-1"/>
</dbReference>
<evidence type="ECO:0000256" key="3">
    <source>
        <dbReference type="ARBA" id="ARBA00022490"/>
    </source>
</evidence>
<dbReference type="GO" id="GO:0005986">
    <property type="term" value="P:sucrose biosynthetic process"/>
    <property type="evidence" value="ECO:0007669"/>
    <property type="project" value="TreeGrafter"/>
</dbReference>